<evidence type="ECO:0008006" key="3">
    <source>
        <dbReference type="Google" id="ProtNLM"/>
    </source>
</evidence>
<proteinExistence type="predicted"/>
<gene>
    <name evidence="1" type="ORF">DY000_02033204</name>
</gene>
<keyword evidence="2" id="KW-1185">Reference proteome</keyword>
<name>A0ABQ7DQI7_BRACR</name>
<dbReference type="EMBL" id="QGKV02000649">
    <property type="protein sequence ID" value="KAF3579299.1"/>
    <property type="molecule type" value="Genomic_DNA"/>
</dbReference>
<comment type="caution">
    <text evidence="1">The sequence shown here is derived from an EMBL/GenBank/DDBJ whole genome shotgun (WGS) entry which is preliminary data.</text>
</comment>
<evidence type="ECO:0000313" key="2">
    <source>
        <dbReference type="Proteomes" id="UP000266723"/>
    </source>
</evidence>
<sequence>MWKESVKLAFSKITSHYRVDANGFGGTHQANYSLWVQEPKKTSVLSALGAESMGKGKACYDIQHISILDRSERT</sequence>
<protein>
    <recommendedName>
        <fullName evidence="3">Neprosin domain-containing protein</fullName>
    </recommendedName>
</protein>
<organism evidence="1 2">
    <name type="scientific">Brassica cretica</name>
    <name type="common">Mustard</name>
    <dbReference type="NCBI Taxonomy" id="69181"/>
    <lineage>
        <taxon>Eukaryota</taxon>
        <taxon>Viridiplantae</taxon>
        <taxon>Streptophyta</taxon>
        <taxon>Embryophyta</taxon>
        <taxon>Tracheophyta</taxon>
        <taxon>Spermatophyta</taxon>
        <taxon>Magnoliopsida</taxon>
        <taxon>eudicotyledons</taxon>
        <taxon>Gunneridae</taxon>
        <taxon>Pentapetalae</taxon>
        <taxon>rosids</taxon>
        <taxon>malvids</taxon>
        <taxon>Brassicales</taxon>
        <taxon>Brassicaceae</taxon>
        <taxon>Brassiceae</taxon>
        <taxon>Brassica</taxon>
    </lineage>
</organism>
<accession>A0ABQ7DQI7</accession>
<dbReference type="Proteomes" id="UP000266723">
    <property type="component" value="Unassembled WGS sequence"/>
</dbReference>
<evidence type="ECO:0000313" key="1">
    <source>
        <dbReference type="EMBL" id="KAF3579299.1"/>
    </source>
</evidence>
<reference evidence="1 2" key="1">
    <citation type="journal article" date="2020" name="BMC Genomics">
        <title>Intraspecific diversification of the crop wild relative Brassica cretica Lam. using demographic model selection.</title>
        <authorList>
            <person name="Kioukis A."/>
            <person name="Michalopoulou V.A."/>
            <person name="Briers L."/>
            <person name="Pirintsos S."/>
            <person name="Studholme D.J."/>
            <person name="Pavlidis P."/>
            <person name="Sarris P.F."/>
        </authorList>
    </citation>
    <scope>NUCLEOTIDE SEQUENCE [LARGE SCALE GENOMIC DNA]</scope>
    <source>
        <strain evidence="2">cv. PFS-1207/04</strain>
    </source>
</reference>